<organism evidence="4 5">
    <name type="scientific">Thecamonas trahens ATCC 50062</name>
    <dbReference type="NCBI Taxonomy" id="461836"/>
    <lineage>
        <taxon>Eukaryota</taxon>
        <taxon>Apusozoa</taxon>
        <taxon>Apusomonadida</taxon>
        <taxon>Apusomonadidae</taxon>
        <taxon>Thecamonas</taxon>
    </lineage>
</organism>
<proteinExistence type="predicted"/>
<dbReference type="eggNOG" id="KOG2444">
    <property type="taxonomic scope" value="Eukaryota"/>
</dbReference>
<dbReference type="SUPFAM" id="SSF50998">
    <property type="entry name" value="Quinoprotein alcohol dehydrogenase-like"/>
    <property type="match status" value="1"/>
</dbReference>
<accession>A0A0L0DT26</accession>
<dbReference type="STRING" id="461836.A0A0L0DT26"/>
<dbReference type="EMBL" id="GL349496">
    <property type="protein sequence ID" value="KNC55186.1"/>
    <property type="molecule type" value="Genomic_DNA"/>
</dbReference>
<dbReference type="Pfam" id="PF00400">
    <property type="entry name" value="WD40"/>
    <property type="match status" value="2"/>
</dbReference>
<dbReference type="InterPro" id="IPR050505">
    <property type="entry name" value="WDR55/POC1"/>
</dbReference>
<evidence type="ECO:0000313" key="4">
    <source>
        <dbReference type="EMBL" id="KNC55186.1"/>
    </source>
</evidence>
<evidence type="ECO:0000313" key="5">
    <source>
        <dbReference type="Proteomes" id="UP000054408"/>
    </source>
</evidence>
<name>A0A0L0DT26_THETB</name>
<feature type="repeat" description="WD" evidence="3">
    <location>
        <begin position="232"/>
        <end position="254"/>
    </location>
</feature>
<sequence>MATYTTPGAIELPALGMNLHFHPSNYVLAAGCVDGALNMYSLSETAEAKLMYTVPYSDGSSSSAVGQKAGSTFSAISARAIKSLRAAAFSPSGNAIFLGHASGTLKAVDVETGKGVWTIPNATQPSLARRWRKAAGAAAETARALASDSAAAAALAAEAARGPDESVAGALAAIRRSGKKGGKKKKGGMASRGFDFYLGGEGQDGGEEDDDEFGGDVATPINALLALGEFGLASGDDTGTIRIWDVRAPNYVRTSDMHEDYVTSFTSLNDGSMLISSGGDGRIGAFDLAGNRPLSQSEPLDDEIVSVTALADGSKVVAGVQTGELHVFEAGYLGAPLDEYAALGSIEAMVKISEGGVALAAADGSVRVFSVHPNKLVDVVSEHDVEVSAMAVSGDGLLLASTGHDTVIRFTNLTTVHDKIFQAHSHERMPRRNVVLQSTSEKPNSFFDDL</sequence>
<dbReference type="InterPro" id="IPR001680">
    <property type="entry name" value="WD40_rpt"/>
</dbReference>
<gene>
    <name evidence="4" type="ORF">AMSG_10802</name>
</gene>
<evidence type="ECO:0000256" key="1">
    <source>
        <dbReference type="ARBA" id="ARBA00022574"/>
    </source>
</evidence>
<protein>
    <submittedName>
        <fullName evidence="4">WD repeat-containing protein 55</fullName>
    </submittedName>
</protein>
<dbReference type="GeneID" id="25568938"/>
<dbReference type="PANTHER" id="PTHR44019">
    <property type="entry name" value="WD REPEAT-CONTAINING PROTEIN 55"/>
    <property type="match status" value="1"/>
</dbReference>
<dbReference type="InterPro" id="IPR015943">
    <property type="entry name" value="WD40/YVTN_repeat-like_dom_sf"/>
</dbReference>
<dbReference type="PROSITE" id="PS50082">
    <property type="entry name" value="WD_REPEATS_2"/>
    <property type="match status" value="1"/>
</dbReference>
<evidence type="ECO:0000256" key="2">
    <source>
        <dbReference type="ARBA" id="ARBA00022737"/>
    </source>
</evidence>
<reference evidence="4 5" key="1">
    <citation type="submission" date="2010-05" db="EMBL/GenBank/DDBJ databases">
        <title>The Genome Sequence of Thecamonas trahens ATCC 50062.</title>
        <authorList>
            <consortium name="The Broad Institute Genome Sequencing Platform"/>
            <person name="Russ C."/>
            <person name="Cuomo C."/>
            <person name="Shea T."/>
            <person name="Young S.K."/>
            <person name="Zeng Q."/>
            <person name="Koehrsen M."/>
            <person name="Haas B."/>
            <person name="Borodovsky M."/>
            <person name="Guigo R."/>
            <person name="Alvarado L."/>
            <person name="Berlin A."/>
            <person name="Bochicchio J."/>
            <person name="Borenstein D."/>
            <person name="Chapman S."/>
            <person name="Chen Z."/>
            <person name="Freedman E."/>
            <person name="Gellesch M."/>
            <person name="Goldberg J."/>
            <person name="Griggs A."/>
            <person name="Gujja S."/>
            <person name="Heilman E."/>
            <person name="Heiman D."/>
            <person name="Hepburn T."/>
            <person name="Howarth C."/>
            <person name="Jen D."/>
            <person name="Larson L."/>
            <person name="Mehta T."/>
            <person name="Park D."/>
            <person name="Pearson M."/>
            <person name="Roberts A."/>
            <person name="Saif S."/>
            <person name="Shenoy N."/>
            <person name="Sisk P."/>
            <person name="Stolte C."/>
            <person name="Sykes S."/>
            <person name="Thomson T."/>
            <person name="Walk T."/>
            <person name="White J."/>
            <person name="Yandava C."/>
            <person name="Burger G."/>
            <person name="Gray M.W."/>
            <person name="Holland P.W.H."/>
            <person name="King N."/>
            <person name="Lang F.B.F."/>
            <person name="Roger A.J."/>
            <person name="Ruiz-Trillo I."/>
            <person name="Lander E."/>
            <person name="Nusbaum C."/>
        </authorList>
    </citation>
    <scope>NUCLEOTIDE SEQUENCE [LARGE SCALE GENOMIC DNA]</scope>
    <source>
        <strain evidence="4 5">ATCC 50062</strain>
    </source>
</reference>
<dbReference type="Proteomes" id="UP000054408">
    <property type="component" value="Unassembled WGS sequence"/>
</dbReference>
<keyword evidence="5" id="KW-1185">Reference proteome</keyword>
<dbReference type="OrthoDB" id="2288928at2759"/>
<dbReference type="InterPro" id="IPR011047">
    <property type="entry name" value="Quinoprotein_ADH-like_sf"/>
</dbReference>
<keyword evidence="2" id="KW-0677">Repeat</keyword>
<dbReference type="SMART" id="SM00320">
    <property type="entry name" value="WD40"/>
    <property type="match status" value="6"/>
</dbReference>
<dbReference type="PANTHER" id="PTHR44019:SF20">
    <property type="entry name" value="WD REPEAT-CONTAINING PROTEIN 55"/>
    <property type="match status" value="1"/>
</dbReference>
<dbReference type="AlphaFoldDB" id="A0A0L0DT26"/>
<evidence type="ECO:0000256" key="3">
    <source>
        <dbReference type="PROSITE-ProRule" id="PRU00221"/>
    </source>
</evidence>
<dbReference type="RefSeq" id="XP_013753238.1">
    <property type="nucleotide sequence ID" value="XM_013897784.1"/>
</dbReference>
<dbReference type="Gene3D" id="2.130.10.10">
    <property type="entry name" value="YVTN repeat-like/Quinoprotein amine dehydrogenase"/>
    <property type="match status" value="3"/>
</dbReference>
<keyword evidence="1 3" id="KW-0853">WD repeat</keyword>